<dbReference type="Gene3D" id="3.40.50.1240">
    <property type="entry name" value="Phosphoglycerate mutase-like"/>
    <property type="match status" value="1"/>
</dbReference>
<evidence type="ECO:0000256" key="12">
    <source>
        <dbReference type="ARBA" id="ARBA00043691"/>
    </source>
</evidence>
<dbReference type="GO" id="GO:0003993">
    <property type="term" value="F:acid phosphatase activity"/>
    <property type="evidence" value="ECO:0007669"/>
    <property type="project" value="TreeGrafter"/>
</dbReference>
<evidence type="ECO:0000256" key="13">
    <source>
        <dbReference type="ARBA" id="ARBA00043832"/>
    </source>
</evidence>
<evidence type="ECO:0000256" key="14">
    <source>
        <dbReference type="SAM" id="MobiDB-lite"/>
    </source>
</evidence>
<dbReference type="GO" id="GO:0016020">
    <property type="term" value="C:membrane"/>
    <property type="evidence" value="ECO:0007669"/>
    <property type="project" value="UniProtKB-SubCell"/>
</dbReference>
<keyword evidence="16" id="KW-1185">Reference proteome</keyword>
<sequence>MTETDGSARARWRRSPVAAMAGAASLALLLAGGAMSESPVYAGTAAGSSGAEPAGTTQTGQQGFYSTKKPYEQLGGPEDYEQPPAGFEPVFVQHVARHGSRLLSSRKYDDLTLQLWEAARGEQALTPLGARLGGEVRRLMRLHERLGYGNLSELGAQEHEEMAQRVYERLPGLFEHALDHGDRIGIVTSGKDRAVDSGVNFADGLVKADPALAEIIDEPVADEDVLYFHKSDANQDYQDYKDNDPRLLAVLDEVAAEPQIHAAARRMLERLYTVEFVDRLEAGEFDFVDGGKGETHLNDIASAADYLYNLYIIAPNIAAEGNWRFDQYVTREDAETMAYFADAQQFYEKGPAFAGDDITYRMADVLLDDFFASIEDRTSGDGDHAAVFRFAHAEQIMPFAALIELPGSTQEMPEGELFTYENNPWRGDQVSPMGANIQWDVFADADGEHLVRMLYNEEEVAFRVGCEPYTDGSAFYDVAELKRCLGDDR</sequence>
<dbReference type="SUPFAM" id="SSF53254">
    <property type="entry name" value="Phosphoglycerate mutase-like"/>
    <property type="match status" value="1"/>
</dbReference>
<dbReference type="InterPro" id="IPR000560">
    <property type="entry name" value="His_Pase_clade-2"/>
</dbReference>
<evidence type="ECO:0000256" key="1">
    <source>
        <dbReference type="ARBA" id="ARBA00004370"/>
    </source>
</evidence>
<dbReference type="EC" id="3.1.3.80" evidence="3"/>
<evidence type="ECO:0000256" key="5">
    <source>
        <dbReference type="ARBA" id="ARBA00018097"/>
    </source>
</evidence>
<dbReference type="RefSeq" id="WP_162451398.1">
    <property type="nucleotide sequence ID" value="NZ_WLZY01000005.1"/>
</dbReference>
<dbReference type="EC" id="3.1.3.62" evidence="4"/>
<evidence type="ECO:0000313" key="15">
    <source>
        <dbReference type="EMBL" id="NDL58712.1"/>
    </source>
</evidence>
<comment type="catalytic activity">
    <reaction evidence="10">
        <text>1D-myo-inositol 1,2,5,6-tetrakisphosphate + H2O = 1D-myo-inositol 1,2,6-trisphosphate + phosphate</text>
        <dbReference type="Rhea" id="RHEA:77119"/>
        <dbReference type="ChEBI" id="CHEBI:15377"/>
        <dbReference type="ChEBI" id="CHEBI:43474"/>
        <dbReference type="ChEBI" id="CHEBI:195535"/>
        <dbReference type="ChEBI" id="CHEBI:195537"/>
        <dbReference type="EC" id="3.1.3.62"/>
    </reaction>
    <physiologicalReaction direction="left-to-right" evidence="10">
        <dbReference type="Rhea" id="RHEA:77120"/>
    </physiologicalReaction>
</comment>
<accession>A0A7K3M712</accession>
<dbReference type="Proteomes" id="UP000460435">
    <property type="component" value="Unassembled WGS sequence"/>
</dbReference>
<dbReference type="Pfam" id="PF00328">
    <property type="entry name" value="His_Phos_2"/>
    <property type="match status" value="1"/>
</dbReference>
<dbReference type="EMBL" id="WLZY01000005">
    <property type="protein sequence ID" value="NDL58712.1"/>
    <property type="molecule type" value="Genomic_DNA"/>
</dbReference>
<feature type="compositionally biased region" description="Polar residues" evidence="14">
    <location>
        <begin position="55"/>
        <end position="65"/>
    </location>
</feature>
<evidence type="ECO:0000256" key="9">
    <source>
        <dbReference type="ARBA" id="ARBA00031642"/>
    </source>
</evidence>
<evidence type="ECO:0000256" key="6">
    <source>
        <dbReference type="ARBA" id="ARBA00022729"/>
    </source>
</evidence>
<proteinExistence type="inferred from homology"/>
<comment type="caution">
    <text evidence="15">The sequence shown here is derived from an EMBL/GenBank/DDBJ whole genome shotgun (WGS) entry which is preliminary data.</text>
</comment>
<evidence type="ECO:0000256" key="10">
    <source>
        <dbReference type="ARBA" id="ARBA00043668"/>
    </source>
</evidence>
<evidence type="ECO:0000256" key="11">
    <source>
        <dbReference type="ARBA" id="ARBA00043671"/>
    </source>
</evidence>
<dbReference type="GO" id="GO:0034417">
    <property type="term" value="F:bisphosphoglycerate 3-phosphatase activity"/>
    <property type="evidence" value="ECO:0007669"/>
    <property type="project" value="UniProtKB-EC"/>
</dbReference>
<comment type="subcellular location">
    <subcellularLocation>
        <location evidence="1">Membrane</location>
    </subcellularLocation>
</comment>
<evidence type="ECO:0000256" key="7">
    <source>
        <dbReference type="ARBA" id="ARBA00022801"/>
    </source>
</evidence>
<dbReference type="PANTHER" id="PTHR20963">
    <property type="entry name" value="MULTIPLE INOSITOL POLYPHOSPHATE PHOSPHATASE-RELATED"/>
    <property type="match status" value="1"/>
</dbReference>
<keyword evidence="8" id="KW-0472">Membrane</keyword>
<reference evidence="15 16" key="1">
    <citation type="submission" date="2019-11" db="EMBL/GenBank/DDBJ databases">
        <authorList>
            <person name="Li X.-J."/>
            <person name="Feng X.-M."/>
        </authorList>
    </citation>
    <scope>NUCLEOTIDE SEQUENCE [LARGE SCALE GENOMIC DNA]</scope>
    <source>
        <strain evidence="15 16">XMNu-373</strain>
    </source>
</reference>
<gene>
    <name evidence="15" type="ORF">F7O44_16710</name>
</gene>
<evidence type="ECO:0000256" key="4">
    <source>
        <dbReference type="ARBA" id="ARBA00013040"/>
    </source>
</evidence>
<protein>
    <recommendedName>
        <fullName evidence="5">Multiple inositol polyphosphate phosphatase 1</fullName>
        <ecNumber evidence="4">3.1.3.62</ecNumber>
        <ecNumber evidence="3">3.1.3.80</ecNumber>
    </recommendedName>
    <alternativeName>
        <fullName evidence="9">2,3-bisphosphoglycerate 3-phosphatase</fullName>
    </alternativeName>
</protein>
<evidence type="ECO:0000313" key="16">
    <source>
        <dbReference type="Proteomes" id="UP000460435"/>
    </source>
</evidence>
<keyword evidence="6" id="KW-0732">Signal</keyword>
<name>A0A7K3M712_9ACTN</name>
<organism evidence="15 16">
    <name type="scientific">Phytoactinopolyspora mesophila</name>
    <dbReference type="NCBI Taxonomy" id="2650750"/>
    <lineage>
        <taxon>Bacteria</taxon>
        <taxon>Bacillati</taxon>
        <taxon>Actinomycetota</taxon>
        <taxon>Actinomycetes</taxon>
        <taxon>Jiangellales</taxon>
        <taxon>Jiangellaceae</taxon>
        <taxon>Phytoactinopolyspora</taxon>
    </lineage>
</organism>
<comment type="similarity">
    <text evidence="2">Belongs to the histidine acid phosphatase family. MINPP1 subfamily.</text>
</comment>
<dbReference type="PANTHER" id="PTHR20963:SF8">
    <property type="entry name" value="MULTIPLE INOSITOL POLYPHOSPHATE PHOSPHATASE 1"/>
    <property type="match status" value="1"/>
</dbReference>
<dbReference type="AlphaFoldDB" id="A0A7K3M712"/>
<comment type="catalytic activity">
    <reaction evidence="11">
        <text>1D-myo-inositol 1,2,4,5,6-pentakisphosphate + H2O = 1D-myo-inositol 1,2,5,6-tetrakisphosphate + phosphate</text>
        <dbReference type="Rhea" id="RHEA:77115"/>
        <dbReference type="ChEBI" id="CHEBI:15377"/>
        <dbReference type="ChEBI" id="CHEBI:43474"/>
        <dbReference type="ChEBI" id="CHEBI:57798"/>
        <dbReference type="ChEBI" id="CHEBI:195535"/>
        <dbReference type="EC" id="3.1.3.62"/>
    </reaction>
    <physiologicalReaction direction="left-to-right" evidence="11">
        <dbReference type="Rhea" id="RHEA:77116"/>
    </physiologicalReaction>
</comment>
<comment type="catalytic activity">
    <reaction evidence="13">
        <text>(2R)-2,3-bisphosphoglycerate + H2O = (2R)-2-phosphoglycerate + phosphate</text>
        <dbReference type="Rhea" id="RHEA:27381"/>
        <dbReference type="ChEBI" id="CHEBI:15377"/>
        <dbReference type="ChEBI" id="CHEBI:43474"/>
        <dbReference type="ChEBI" id="CHEBI:58248"/>
        <dbReference type="ChEBI" id="CHEBI:58289"/>
        <dbReference type="EC" id="3.1.3.80"/>
    </reaction>
    <physiologicalReaction direction="left-to-right" evidence="13">
        <dbReference type="Rhea" id="RHEA:27382"/>
    </physiologicalReaction>
</comment>
<evidence type="ECO:0000256" key="8">
    <source>
        <dbReference type="ARBA" id="ARBA00023136"/>
    </source>
</evidence>
<evidence type="ECO:0000256" key="3">
    <source>
        <dbReference type="ARBA" id="ARBA00012976"/>
    </source>
</evidence>
<comment type="catalytic activity">
    <reaction evidence="12">
        <text>1D-myo-inositol hexakisphosphate + H2O = 1D-myo-inositol 1,2,4,5,6-pentakisphosphate + phosphate</text>
        <dbReference type="Rhea" id="RHEA:16989"/>
        <dbReference type="ChEBI" id="CHEBI:15377"/>
        <dbReference type="ChEBI" id="CHEBI:43474"/>
        <dbReference type="ChEBI" id="CHEBI:57798"/>
        <dbReference type="ChEBI" id="CHEBI:58130"/>
        <dbReference type="EC" id="3.1.3.62"/>
    </reaction>
    <physiologicalReaction direction="left-to-right" evidence="12">
        <dbReference type="Rhea" id="RHEA:16990"/>
    </physiologicalReaction>
</comment>
<feature type="region of interest" description="Disordered" evidence="14">
    <location>
        <begin position="44"/>
        <end position="78"/>
    </location>
</feature>
<evidence type="ECO:0000256" key="2">
    <source>
        <dbReference type="ARBA" id="ARBA00008422"/>
    </source>
</evidence>
<dbReference type="CDD" id="cd07061">
    <property type="entry name" value="HP_HAP_like"/>
    <property type="match status" value="1"/>
</dbReference>
<keyword evidence="7" id="KW-0378">Hydrolase</keyword>
<dbReference type="InterPro" id="IPR029033">
    <property type="entry name" value="His_PPase_superfam"/>
</dbReference>